<protein>
    <submittedName>
        <fullName evidence="1">Uncharacterized protein</fullName>
    </submittedName>
</protein>
<sequence length="997" mass="109682">MLNYSLMMEEKSHRGREKSRRDILKSTKRTWVPLDEQLPPGSEEESRSLTNPLLGENRPSGGLSKSTHLISGISPNCRSLHQFSETPTLSRGTSFNSCHSAASIPQSIPEWLEFWEKDPVEILLDLGFGANEPDICTRIPARFLGCGSAARGINIPVFLEAQKQRMDTENPNLYSRFRQLEILDHVASAFSSLLNNVNILQSKAEEEGEGRGVQRTSVSEAKEHRRRIGELFRKGSKQNMRKDYNPGASESLETIDKFSITSTDPRERGAQVSAVTKEHARSHLSPSAEHWSPRACDSLTPHHPPQALPSKQGPQSSMLTKQVPPSCVAEGSVKDRTRKENSIQTNKLKSLSRLTGKAPDSFEMEEVSVFTSNTSPSFHTHLPLFPFLPQMPPLSSSPSPAENGYETPRAQSHSLESCQQESDESDSKSIVSTSFSSQDWSVLEEKASASMVEKESQSEGMGSTPELWTQDLALDKSIPGGELPRRGGQLRQLPPMPQTEYEATAGTVTFKDGSSMGIRMTHITDAKDGLLWPERAGEVYVHNHPCESVRPPGTDPAPDKSPHDDSEAPRGTEGSKLCPSINNALLMQNSVSQHVPKPRAATSYTRDLVQTSGMSILHLDKVAGDSPRGRPVCRALGQIPPREESEMGDLPPDTNLHAASPMSVTIQLSSKLASPAQNAVVLETDSRGAILECTVCDPVTAAEPGLGSEARQFNDVSVQTDAWEPPPWHCCSAPGKKAPPLTKSVSLDTGFPRNYPGAICQAAPAHCCIYCHHHLHCPTERRSPSSVSPTCWHCLCLQNHLEAQFMKTLKVLQDTTVRELYSCTVHEMEIMKTVCQSFREHLEEIEQHLRGQQALLSRDMTEEEREEAEQLQTLREALRQEVEELEFQLGDRAQQIREGMLLHLELLTGEPPENDTNLHPYNWTGEKSGRTPAAKIHSAMHPGAAFAPGDGQQPPCSGTHLAAFTQPFLGSSTRMSPPSWAELDPGPPSNCPVGEED</sequence>
<dbReference type="EMBL" id="CM043030">
    <property type="protein sequence ID" value="KAI4585340.1"/>
    <property type="molecule type" value="Genomic_DNA"/>
</dbReference>
<name>A0ACB9V790_9CETA</name>
<feature type="non-terminal residue" evidence="1">
    <location>
        <position position="997"/>
    </location>
</feature>
<comment type="caution">
    <text evidence="1">The sequence shown here is derived from an EMBL/GenBank/DDBJ whole genome shotgun (WGS) entry which is preliminary data.</text>
</comment>
<accession>A0ACB9V790</accession>
<dbReference type="Proteomes" id="UP001057279">
    <property type="component" value="Linkage Group LG05"/>
</dbReference>
<reference evidence="1" key="1">
    <citation type="submission" date="2022-03" db="EMBL/GenBank/DDBJ databases">
        <title>Genomic analyses of argali, domestic sheep and their hybrids provide insights into chromosomal evolution, heterosis and genetic basis of agronomic traits.</title>
        <authorList>
            <person name="Li M."/>
        </authorList>
    </citation>
    <scope>NUCLEOTIDE SEQUENCE</scope>
    <source>
        <strain evidence="1">F1 hybrid</strain>
    </source>
</reference>
<evidence type="ECO:0000313" key="2">
    <source>
        <dbReference type="Proteomes" id="UP001057279"/>
    </source>
</evidence>
<gene>
    <name evidence="1" type="ORF">MJG53_020640</name>
</gene>
<evidence type="ECO:0000313" key="1">
    <source>
        <dbReference type="EMBL" id="KAI4585340.1"/>
    </source>
</evidence>
<organism evidence="1 2">
    <name type="scientific">Ovis ammon polii x Ovis aries</name>
    <dbReference type="NCBI Taxonomy" id="2918886"/>
    <lineage>
        <taxon>Eukaryota</taxon>
        <taxon>Metazoa</taxon>
        <taxon>Chordata</taxon>
        <taxon>Craniata</taxon>
        <taxon>Vertebrata</taxon>
        <taxon>Euteleostomi</taxon>
        <taxon>Mammalia</taxon>
        <taxon>Eutheria</taxon>
        <taxon>Laurasiatheria</taxon>
        <taxon>Artiodactyla</taxon>
        <taxon>Ruminantia</taxon>
        <taxon>Pecora</taxon>
        <taxon>Bovidae</taxon>
        <taxon>Caprinae</taxon>
        <taxon>Ovis</taxon>
    </lineage>
</organism>
<keyword evidence="2" id="KW-1185">Reference proteome</keyword>
<proteinExistence type="predicted"/>